<feature type="transmembrane region" description="Helical" evidence="1">
    <location>
        <begin position="542"/>
        <end position="561"/>
    </location>
</feature>
<feature type="transmembrane region" description="Helical" evidence="1">
    <location>
        <begin position="471"/>
        <end position="497"/>
    </location>
</feature>
<feature type="transmembrane region" description="Helical" evidence="1">
    <location>
        <begin position="161"/>
        <end position="181"/>
    </location>
</feature>
<sequence length="765" mass="82424">MDRRHGGDPAQLSRRDRSRAGGDGIGAGWLAYRQRAELADFFRRRWKVVLTTELLFLAVFAFWALVISEAPAINHTEKPMDFGILNAVANSDGFPPEDQWLSGHSIAYYYGGHYVAAMLSTLTGVATDKAYNLAVATIPAMLAAGILGLVYNVLRFAGARALPAAGTGLLTGLGVTMLGNLSGVLELAYVRGVGGAWFWDWVAVKGLEAPSGGESWLPDGFWWWWRGTRVIDTLTETGTSLDYTITEVPFFSFLLGDLHAHVTSLPFVTLVLTLTLALLVSPRAPGLNWLRRRPGEAAALALALGSLAFINAWDFPLYVAIVAMAAVACWSAWRIHLDEVETDANGAASGSILALAVGRAALLAGGLVAAGVALFLPFYQSFDSQAGGILPVTGPATRPFHFLVVMGVPAFLAAALVARSLPALMAQTAGKRLLVWPVAGFSIAPFFVWLIAVAVVVSLKPDDTTLADGLVWHRIVLTLPLLVMGGLATYCGLVLAASRRPMQWLVFALILAAAGFYLLAGAELFRIVDLFGSRMNTVFKVYYQAWVLLGIAGGVGIYYIVAGPVRLRLADYRTGIYKAAGMAWAALAAGLILASAYYPVAAVLDRTGWFQDGASRGDNTLAGLDFLRRGEPGEYDAITWLNNEAGPGRIVEAVGDGYSHYGRISGATGRATVLGWEGHQRQWRGDDSAFAGRGHDVETIYQGNEGEETLRPLEVYGVRWVVVGPREREAYGDEVDERMEQWAAEGWLEPAFSSDNVTIYEVIGK</sequence>
<dbReference type="PANTHER" id="PTHR10790">
    <property type="entry name" value="TPR-DOMAIN CONTAINING PROTEIN"/>
    <property type="match status" value="1"/>
</dbReference>
<feature type="transmembrane region" description="Helical" evidence="1">
    <location>
        <begin position="582"/>
        <end position="600"/>
    </location>
</feature>
<reference evidence="2" key="1">
    <citation type="submission" date="2023-03" db="EMBL/GenBank/DDBJ databases">
        <authorList>
            <person name="Steffen K."/>
            <person name="Cardenas P."/>
        </authorList>
    </citation>
    <scope>NUCLEOTIDE SEQUENCE</scope>
</reference>
<dbReference type="Proteomes" id="UP001174909">
    <property type="component" value="Unassembled WGS sequence"/>
</dbReference>
<accession>A0AA35T8I4</accession>
<evidence type="ECO:0000313" key="2">
    <source>
        <dbReference type="EMBL" id="CAI8043274.1"/>
    </source>
</evidence>
<keyword evidence="1" id="KW-0812">Transmembrane</keyword>
<gene>
    <name evidence="2" type="ORF">GBAR_LOCUS24014</name>
</gene>
<keyword evidence="1" id="KW-1133">Transmembrane helix</keyword>
<feature type="transmembrane region" description="Helical" evidence="1">
    <location>
        <begin position="399"/>
        <end position="421"/>
    </location>
</feature>
<proteinExistence type="predicted"/>
<feature type="transmembrane region" description="Helical" evidence="1">
    <location>
        <begin position="293"/>
        <end position="310"/>
    </location>
</feature>
<protein>
    <submittedName>
        <fullName evidence="2">Uncharacterized protein</fullName>
    </submittedName>
</protein>
<keyword evidence="3" id="KW-1185">Reference proteome</keyword>
<dbReference type="InterPro" id="IPR018746">
    <property type="entry name" value="DUF2298"/>
</dbReference>
<feature type="transmembrane region" description="Helical" evidence="1">
    <location>
        <begin position="130"/>
        <end position="154"/>
    </location>
</feature>
<evidence type="ECO:0000256" key="1">
    <source>
        <dbReference type="SAM" id="Phobius"/>
    </source>
</evidence>
<organism evidence="2 3">
    <name type="scientific">Geodia barretti</name>
    <name type="common">Barrett's horny sponge</name>
    <dbReference type="NCBI Taxonomy" id="519541"/>
    <lineage>
        <taxon>Eukaryota</taxon>
        <taxon>Metazoa</taxon>
        <taxon>Porifera</taxon>
        <taxon>Demospongiae</taxon>
        <taxon>Heteroscleromorpha</taxon>
        <taxon>Tetractinellida</taxon>
        <taxon>Astrophorina</taxon>
        <taxon>Geodiidae</taxon>
        <taxon>Geodia</taxon>
    </lineage>
</organism>
<dbReference type="NCBIfam" id="TIGR03662">
    <property type="entry name" value="Chlor_Arch_YYY"/>
    <property type="match status" value="1"/>
</dbReference>
<feature type="transmembrane region" description="Helical" evidence="1">
    <location>
        <begin position="433"/>
        <end position="459"/>
    </location>
</feature>
<feature type="transmembrane region" description="Helical" evidence="1">
    <location>
        <begin position="258"/>
        <end position="281"/>
    </location>
</feature>
<feature type="transmembrane region" description="Helical" evidence="1">
    <location>
        <begin position="316"/>
        <end position="333"/>
    </location>
</feature>
<dbReference type="PANTHER" id="PTHR10790:SF51">
    <property type="entry name" value="TETRATRICOPEPTIDE REPEAT PROTEIN"/>
    <property type="match status" value="1"/>
</dbReference>
<dbReference type="EMBL" id="CASHTH010003315">
    <property type="protein sequence ID" value="CAI8043274.1"/>
    <property type="molecule type" value="Genomic_DNA"/>
</dbReference>
<comment type="caution">
    <text evidence="2">The sequence shown here is derived from an EMBL/GenBank/DDBJ whole genome shotgun (WGS) entry which is preliminary data.</text>
</comment>
<feature type="transmembrane region" description="Helical" evidence="1">
    <location>
        <begin position="353"/>
        <end position="379"/>
    </location>
</feature>
<keyword evidence="1" id="KW-0472">Membrane</keyword>
<feature type="transmembrane region" description="Helical" evidence="1">
    <location>
        <begin position="48"/>
        <end position="67"/>
    </location>
</feature>
<dbReference type="Pfam" id="PF10060">
    <property type="entry name" value="DUF2298"/>
    <property type="match status" value="1"/>
</dbReference>
<dbReference type="AlphaFoldDB" id="A0AA35T8I4"/>
<name>A0AA35T8I4_GEOBA</name>
<feature type="transmembrane region" description="Helical" evidence="1">
    <location>
        <begin position="504"/>
        <end position="522"/>
    </location>
</feature>
<evidence type="ECO:0000313" key="3">
    <source>
        <dbReference type="Proteomes" id="UP001174909"/>
    </source>
</evidence>